<dbReference type="Pfam" id="PF00303">
    <property type="entry name" value="Thymidylat_synt"/>
    <property type="match status" value="1"/>
</dbReference>
<dbReference type="Proteomes" id="UP001553715">
    <property type="component" value="Unassembled WGS sequence"/>
</dbReference>
<gene>
    <name evidence="4" type="ORF">AB0301_05130</name>
</gene>
<dbReference type="CDD" id="cd00351">
    <property type="entry name" value="TS_Pyrimidine_HMase"/>
    <property type="match status" value="1"/>
</dbReference>
<dbReference type="InterPro" id="IPR045097">
    <property type="entry name" value="Thymidate_synth/dCMP_Mease"/>
</dbReference>
<dbReference type="InterPro" id="IPR036926">
    <property type="entry name" value="Thymidate_synth/dCMP_Mease_sf"/>
</dbReference>
<name>A0ABV3LEV7_9MICO</name>
<protein>
    <submittedName>
        <fullName evidence="4">Thymidylate synthase</fullName>
        <ecNumber evidence="4">2.1.1.45</ecNumber>
    </submittedName>
</protein>
<keyword evidence="2 4" id="KW-0808">Transferase</keyword>
<keyword evidence="1 4" id="KW-0489">Methyltransferase</keyword>
<dbReference type="Gene3D" id="3.30.572.10">
    <property type="entry name" value="Thymidylate synthase/dCMP hydroxymethylase domain"/>
    <property type="match status" value="1"/>
</dbReference>
<reference evidence="4 5" key="1">
    <citation type="submission" date="2024-06" db="EMBL/GenBank/DDBJ databases">
        <title>The Natural Products Discovery Center: Release of the First 8490 Sequenced Strains for Exploring Actinobacteria Biosynthetic Diversity.</title>
        <authorList>
            <person name="Kalkreuter E."/>
            <person name="Kautsar S.A."/>
            <person name="Yang D."/>
            <person name="Bader C.D."/>
            <person name="Teijaro C.N."/>
            <person name="Fluegel L."/>
            <person name="Davis C.M."/>
            <person name="Simpson J.R."/>
            <person name="Lauterbach L."/>
            <person name="Steele A.D."/>
            <person name="Gui C."/>
            <person name="Meng S."/>
            <person name="Li G."/>
            <person name="Viehrig K."/>
            <person name="Ye F."/>
            <person name="Su P."/>
            <person name="Kiefer A.F."/>
            <person name="Nichols A."/>
            <person name="Cepeda A.J."/>
            <person name="Yan W."/>
            <person name="Fan B."/>
            <person name="Jiang Y."/>
            <person name="Adhikari A."/>
            <person name="Zheng C.-J."/>
            <person name="Schuster L."/>
            <person name="Cowan T.M."/>
            <person name="Smanski M.J."/>
            <person name="Chevrette M.G."/>
            <person name="De Carvalho L.P.S."/>
            <person name="Shen B."/>
        </authorList>
    </citation>
    <scope>NUCLEOTIDE SEQUENCE [LARGE SCALE GENOMIC DNA]</scope>
    <source>
        <strain evidence="4 5">NPDC077434</strain>
    </source>
</reference>
<evidence type="ECO:0000256" key="1">
    <source>
        <dbReference type="ARBA" id="ARBA00022603"/>
    </source>
</evidence>
<evidence type="ECO:0000256" key="2">
    <source>
        <dbReference type="ARBA" id="ARBA00022679"/>
    </source>
</evidence>
<evidence type="ECO:0000313" key="4">
    <source>
        <dbReference type="EMBL" id="MEW1974454.1"/>
    </source>
</evidence>
<keyword evidence="5" id="KW-1185">Reference proteome</keyword>
<dbReference type="GO" id="GO:0032259">
    <property type="term" value="P:methylation"/>
    <property type="evidence" value="ECO:0007669"/>
    <property type="project" value="UniProtKB-KW"/>
</dbReference>
<dbReference type="EC" id="2.1.1.45" evidence="4"/>
<dbReference type="PANTHER" id="PTHR11548">
    <property type="entry name" value="THYMIDYLATE SYNTHASE 1"/>
    <property type="match status" value="1"/>
</dbReference>
<dbReference type="RefSeq" id="WP_366232631.1">
    <property type="nucleotide sequence ID" value="NZ_JBFBMH010000004.1"/>
</dbReference>
<accession>A0ABV3LEV7</accession>
<dbReference type="PANTHER" id="PTHR11548:SF1">
    <property type="entry name" value="THYMIDYLATE SYNTHASE 1"/>
    <property type="match status" value="1"/>
</dbReference>
<feature type="domain" description="Thymidylate synthase/dCMP hydroxymethylase" evidence="3">
    <location>
        <begin position="9"/>
        <end position="229"/>
    </location>
</feature>
<dbReference type="GO" id="GO:0004799">
    <property type="term" value="F:thymidylate synthase activity"/>
    <property type="evidence" value="ECO:0007669"/>
    <property type="project" value="UniProtKB-EC"/>
</dbReference>
<evidence type="ECO:0000259" key="3">
    <source>
        <dbReference type="Pfam" id="PF00303"/>
    </source>
</evidence>
<dbReference type="InterPro" id="IPR023451">
    <property type="entry name" value="Thymidate_synth/dCMP_Mease_dom"/>
</dbReference>
<organism evidence="4 5">
    <name type="scientific">Microbacterium profundi</name>
    <dbReference type="NCBI Taxonomy" id="450380"/>
    <lineage>
        <taxon>Bacteria</taxon>
        <taxon>Bacillati</taxon>
        <taxon>Actinomycetota</taxon>
        <taxon>Actinomycetes</taxon>
        <taxon>Micrococcales</taxon>
        <taxon>Microbacteriaceae</taxon>
        <taxon>Microbacterium</taxon>
    </lineage>
</organism>
<proteinExistence type="predicted"/>
<evidence type="ECO:0000313" key="5">
    <source>
        <dbReference type="Proteomes" id="UP001553715"/>
    </source>
</evidence>
<dbReference type="EMBL" id="JBFBMH010000004">
    <property type="protein sequence ID" value="MEW1974454.1"/>
    <property type="molecule type" value="Genomic_DNA"/>
</dbReference>
<comment type="caution">
    <text evidence="4">The sequence shown here is derived from an EMBL/GenBank/DDBJ whole genome shotgun (WGS) entry which is preliminary data.</text>
</comment>
<sequence length="332" mass="38215">MTQFRNTEQAFLSLLRTIADVGEEISVRGSVTREITSQQIEITNPRERVVVIPGRNNNVFASIAESLWVLAGRDDVAYLEGYLKRAGDYSDDGLTWRGAYGPRLRNWYGTDQLQQILTILTDEPASRRAVATLYDPARDFVDTKDVPCNNWLHFLRRNGQLHLHVAARSTDIWWGFSGINIFEWALLLEMMAHWLGDEPGHLTFTTSSLHLYEQHYPKAITVLDQETHTATYPDSDERRVPRFTTPWAQFDDVLDSWFRLEDQLRTGADLVTLEVPFDDPLLRQYIAMIDIYWAFKRGTPQQDLEFRIAALGDTDLARAATEFVNRPNSHSH</sequence>
<dbReference type="SUPFAM" id="SSF55831">
    <property type="entry name" value="Thymidylate synthase/dCMP hydroxymethylase"/>
    <property type="match status" value="1"/>
</dbReference>